<name>A0A4Q7IWS4_9PSEU</name>
<organism evidence="2 3">
    <name type="scientific">Amycolatopsis suaedae</name>
    <dbReference type="NCBI Taxonomy" id="2510978"/>
    <lineage>
        <taxon>Bacteria</taxon>
        <taxon>Bacillati</taxon>
        <taxon>Actinomycetota</taxon>
        <taxon>Actinomycetes</taxon>
        <taxon>Pseudonocardiales</taxon>
        <taxon>Pseudonocardiaceae</taxon>
        <taxon>Amycolatopsis</taxon>
    </lineage>
</organism>
<evidence type="ECO:0000259" key="1">
    <source>
        <dbReference type="PROSITE" id="PS51787"/>
    </source>
</evidence>
<gene>
    <name evidence="2" type="ORF">EWH70_34315</name>
</gene>
<comment type="caution">
    <text evidence="2">The sequence shown here is derived from an EMBL/GenBank/DDBJ whole genome shotgun (WGS) entry which is preliminary data.</text>
</comment>
<dbReference type="PANTHER" id="PTHR46732:SF8">
    <property type="entry name" value="ATP-DEPENDENT PROTEASE LA (LON) DOMAIN PROTEIN"/>
    <property type="match status" value="1"/>
</dbReference>
<protein>
    <submittedName>
        <fullName evidence="2">Peptidase</fullName>
    </submittedName>
</protein>
<proteinExistence type="predicted"/>
<dbReference type="SMART" id="SM00464">
    <property type="entry name" value="LON"/>
    <property type="match status" value="1"/>
</dbReference>
<dbReference type="Proteomes" id="UP000292003">
    <property type="component" value="Unassembled WGS sequence"/>
</dbReference>
<dbReference type="Gene3D" id="2.30.130.40">
    <property type="entry name" value="LON domain-like"/>
    <property type="match status" value="1"/>
</dbReference>
<reference evidence="2 3" key="1">
    <citation type="submission" date="2019-02" db="EMBL/GenBank/DDBJ databases">
        <title>Draft genome sequence of Amycolatopsis sp. 8-3EHSu isolated from roots of Suaeda maritima.</title>
        <authorList>
            <person name="Duangmal K."/>
            <person name="Chantavorakit T."/>
        </authorList>
    </citation>
    <scope>NUCLEOTIDE SEQUENCE [LARGE SCALE GENOMIC DNA]</scope>
    <source>
        <strain evidence="2 3">8-3EHSu</strain>
    </source>
</reference>
<dbReference type="PANTHER" id="PTHR46732">
    <property type="entry name" value="ATP-DEPENDENT PROTEASE LA (LON) DOMAIN PROTEIN"/>
    <property type="match status" value="1"/>
</dbReference>
<dbReference type="InterPro" id="IPR015947">
    <property type="entry name" value="PUA-like_sf"/>
</dbReference>
<dbReference type="InterPro" id="IPR046336">
    <property type="entry name" value="Lon_prtase_N_sf"/>
</dbReference>
<evidence type="ECO:0000313" key="2">
    <source>
        <dbReference type="EMBL" id="RZQ59391.1"/>
    </source>
</evidence>
<keyword evidence="3" id="KW-1185">Reference proteome</keyword>
<dbReference type="AlphaFoldDB" id="A0A4Q7IWS4"/>
<dbReference type="Pfam" id="PF02190">
    <property type="entry name" value="LON_substr_bdg"/>
    <property type="match status" value="1"/>
</dbReference>
<feature type="domain" description="Lon N-terminal" evidence="1">
    <location>
        <begin position="16"/>
        <end position="217"/>
    </location>
</feature>
<dbReference type="OrthoDB" id="25394at2"/>
<dbReference type="EMBL" id="SFCC01000025">
    <property type="protein sequence ID" value="RZQ59391.1"/>
    <property type="molecule type" value="Genomic_DNA"/>
</dbReference>
<dbReference type="PROSITE" id="PS51787">
    <property type="entry name" value="LON_N"/>
    <property type="match status" value="1"/>
</dbReference>
<sequence>MGCVTDPAAGEKEAGTQFLPLFPLQTVLLPGAHLPLHIFEPRYRQLTMDLVTGAVPQRQFGVVALRGGLLGEVDTVEQVFDVGCTARLRDVSRLPDGRFDVIAAGQRRFRLLDVDTTAAPYLMGTIEWCDDDPIPPGCAEAAEKLAAMARTAHRRYCAAAWASEDWSPPAPETPVRELAYLLAADGLLPLEDRQALLEQRQPLRRLREACELLSREAGFLAELRAVPVQPGQLTLPSGRASMN</sequence>
<dbReference type="InterPro" id="IPR003111">
    <property type="entry name" value="Lon_prtase_N"/>
</dbReference>
<accession>A0A4Q7IWS4</accession>
<evidence type="ECO:0000313" key="3">
    <source>
        <dbReference type="Proteomes" id="UP000292003"/>
    </source>
</evidence>
<dbReference type="SUPFAM" id="SSF88697">
    <property type="entry name" value="PUA domain-like"/>
    <property type="match status" value="1"/>
</dbReference>